<dbReference type="EMBL" id="JAAXOO010000008">
    <property type="protein sequence ID" value="NKY37142.1"/>
    <property type="molecule type" value="Genomic_DNA"/>
</dbReference>
<feature type="domain" description="TY-Chap N-terminal" evidence="1">
    <location>
        <begin position="2"/>
        <end position="119"/>
    </location>
</feature>
<name>A0A846XMB4_9NOCA</name>
<evidence type="ECO:0000313" key="2">
    <source>
        <dbReference type="EMBL" id="NKY37142.1"/>
    </source>
</evidence>
<reference evidence="2 3" key="1">
    <citation type="submission" date="2020-04" db="EMBL/GenBank/DDBJ databases">
        <title>MicrobeNet Type strains.</title>
        <authorList>
            <person name="Nicholson A.C."/>
        </authorList>
    </citation>
    <scope>NUCLEOTIDE SEQUENCE [LARGE SCALE GENOMIC DNA]</scope>
    <source>
        <strain evidence="2 3">DSM 45078</strain>
    </source>
</reference>
<proteinExistence type="predicted"/>
<dbReference type="AlphaFoldDB" id="A0A846XMB4"/>
<dbReference type="InterPro" id="IPR054344">
    <property type="entry name" value="TY-Chap_N"/>
</dbReference>
<dbReference type="Pfam" id="PF22552">
    <property type="entry name" value="TY-Chap3"/>
    <property type="match status" value="1"/>
</dbReference>
<evidence type="ECO:0000313" key="3">
    <source>
        <dbReference type="Proteomes" id="UP000565715"/>
    </source>
</evidence>
<evidence type="ECO:0000259" key="1">
    <source>
        <dbReference type="Pfam" id="PF22552"/>
    </source>
</evidence>
<gene>
    <name evidence="2" type="ORF">HGA13_29330</name>
</gene>
<accession>A0A846XMB4</accession>
<comment type="caution">
    <text evidence="2">The sequence shown here is derived from an EMBL/GenBank/DDBJ whole genome shotgun (WGS) entry which is preliminary data.</text>
</comment>
<organism evidence="2 3">
    <name type="scientific">Nocardia speluncae</name>
    <dbReference type="NCBI Taxonomy" id="419477"/>
    <lineage>
        <taxon>Bacteria</taxon>
        <taxon>Bacillati</taxon>
        <taxon>Actinomycetota</taxon>
        <taxon>Actinomycetes</taxon>
        <taxon>Mycobacteriales</taxon>
        <taxon>Nocardiaceae</taxon>
        <taxon>Nocardia</taxon>
    </lineage>
</organism>
<protein>
    <recommendedName>
        <fullName evidence="1">TY-Chap N-terminal domain-containing protein</fullName>
    </recommendedName>
</protein>
<sequence length="144" mass="15684">MTEWPELAAGLADQLAALPAGAVLIIAEAEGPRYAQFKQFDDRLYAEVVGDSWLDPGKQAGAPGARRLVDAGWQAPGGEHTNWWIDRPWPLSPAQYRELVAMVFTALRDVFAIAEPADLVYEAWNTEAGDADLDLPGLGLRRPA</sequence>
<dbReference type="Proteomes" id="UP000565715">
    <property type="component" value="Unassembled WGS sequence"/>
</dbReference>
<dbReference type="RefSeq" id="WP_068041080.1">
    <property type="nucleotide sequence ID" value="NZ_JAAXOO010000008.1"/>
</dbReference>
<keyword evidence="3" id="KW-1185">Reference proteome</keyword>